<dbReference type="Proteomes" id="UP000738376">
    <property type="component" value="Unassembled WGS sequence"/>
</dbReference>
<dbReference type="Gene3D" id="2.160.20.10">
    <property type="entry name" value="Single-stranded right-handed beta-helix, Pectin lyase-like"/>
    <property type="match status" value="2"/>
</dbReference>
<dbReference type="Pfam" id="PF05860">
    <property type="entry name" value="TPS"/>
    <property type="match status" value="1"/>
</dbReference>
<keyword evidence="4" id="KW-1185">Reference proteome</keyword>
<dbReference type="EMBL" id="JAAVJL010000001">
    <property type="protein sequence ID" value="NMF59489.1"/>
    <property type="molecule type" value="Genomic_DNA"/>
</dbReference>
<comment type="caution">
    <text evidence="3">The sequence shown here is derived from an EMBL/GenBank/DDBJ whole genome shotgun (WGS) entry which is preliminary data.</text>
</comment>
<feature type="domain" description="Filamentous haemagglutinin FhaB/tRNA nuclease CdiA-like TPS" evidence="2">
    <location>
        <begin position="37"/>
        <end position="147"/>
    </location>
</feature>
<gene>
    <name evidence="3" type="ORF">HC246_16065</name>
</gene>
<dbReference type="InterPro" id="IPR012334">
    <property type="entry name" value="Pectin_lyas_fold"/>
</dbReference>
<keyword evidence="1" id="KW-0732">Signal</keyword>
<feature type="signal peptide" evidence="1">
    <location>
        <begin position="1"/>
        <end position="32"/>
    </location>
</feature>
<organism evidence="3 4">
    <name type="scientific">Pseudanabaena yagii GIHE-NHR1</name>
    <dbReference type="NCBI Taxonomy" id="2722753"/>
    <lineage>
        <taxon>Bacteria</taxon>
        <taxon>Bacillati</taxon>
        <taxon>Cyanobacteriota</taxon>
        <taxon>Cyanophyceae</taxon>
        <taxon>Pseudanabaenales</taxon>
        <taxon>Pseudanabaenaceae</taxon>
        <taxon>Pseudanabaena</taxon>
        <taxon>Pseudanabaena yagii</taxon>
    </lineage>
</organism>
<dbReference type="InterPro" id="IPR011050">
    <property type="entry name" value="Pectin_lyase_fold/virulence"/>
</dbReference>
<dbReference type="SMART" id="SM00912">
    <property type="entry name" value="Haemagg_act"/>
    <property type="match status" value="1"/>
</dbReference>
<evidence type="ECO:0000313" key="3">
    <source>
        <dbReference type="EMBL" id="NMF59489.1"/>
    </source>
</evidence>
<evidence type="ECO:0000256" key="1">
    <source>
        <dbReference type="SAM" id="SignalP"/>
    </source>
</evidence>
<protein>
    <submittedName>
        <fullName evidence="3">Filamentous hemagglutinin N-terminal domain-containing protein</fullName>
    </submittedName>
</protein>
<evidence type="ECO:0000259" key="2">
    <source>
        <dbReference type="SMART" id="SM00912"/>
    </source>
</evidence>
<proteinExistence type="predicted"/>
<dbReference type="InterPro" id="IPR008638">
    <property type="entry name" value="FhaB/CdiA-like_TPS"/>
</dbReference>
<evidence type="ECO:0000313" key="4">
    <source>
        <dbReference type="Proteomes" id="UP000738376"/>
    </source>
</evidence>
<sequence>MKTLQWNRLRGAIAAFVFASSPAVFIPQSTFAQITPDATLPNPSVVTGNPLFTITGGTTANNNLFHSFSQFSVPTGSTAFFNNALSIQNILVRVTGSSISNIDGTIQASGSANLFLLNPNGIIFGQNASLNIGGSFLGTTANSVRFLDGTEFRANASTQITSPLLLVSVPSGLQFSGLTNGAITAQGNGNGLDFAPPTFLEILRSGNPSLNVSSGRTLAIVGGDVTLTGANLTADSGRIELGSVQGNGFVGITQTASGWLLNYDNAPNLGNIRLEQAAMADTSGNAGGSIQVQGRQVTLNDGSVLLSSTLGSGNGGEIFVRAIELLAATGESTVPFPGGIFTDTGSSSTGNGSNITIATNRLELTNGAQISAGVLGTGNAGNIKINANDISLSGISNSNFYVSGVFSQVLDTGVTGNSGDIQINTNNLQISNGAQLTNLTFGIGNTGKIDIAAKNINLIGTSTKPTGIANAVQFGATGNGNILNIATDNLSILNGAQISVGTAGSGNAGLLLVTAKTIDIAGQVTRGRSGLFANAIFDTGNGGNIVVNSDRLSVRDGGIISASNFPSVAGAPAGTGLVGNITINTPSILLDNGRINIDSAGGNRGNINLNSQLIVLRNGSLISTNALGSAIGGNIAINTNFLVAVPTENSDITANAANSFGGQIIITAQGVIGFQTSNVLTPLSDITATSALGSQFNGTVEILSPENNLSRGLVKLPTDLTSDKQIAASCERFRGNEFIVTGRGGVPNDATQPLASNSIWRDLRWSRLQAHQSSNITKTANIPSESPAVNSPSISNAVAPFPQIEAQGWESDRNGHLKLLASATTSSIPAWRLPVVCPTK</sequence>
<dbReference type="SUPFAM" id="SSF51126">
    <property type="entry name" value="Pectin lyase-like"/>
    <property type="match status" value="2"/>
</dbReference>
<accession>A0ABX1LXI9</accession>
<name>A0ABX1LXI9_9CYAN</name>
<feature type="chain" id="PRO_5047229682" evidence="1">
    <location>
        <begin position="33"/>
        <end position="840"/>
    </location>
</feature>
<dbReference type="NCBIfam" id="TIGR01901">
    <property type="entry name" value="adhes_NPXG"/>
    <property type="match status" value="1"/>
</dbReference>
<dbReference type="RefSeq" id="WP_169364262.1">
    <property type="nucleotide sequence ID" value="NZ_JAAVJL010000001.1"/>
</dbReference>
<reference evidence="3 4" key="1">
    <citation type="submission" date="2020-03" db="EMBL/GenBank/DDBJ databases">
        <title>Draft Genome Sequence of 2-Methylisoborneol Producing Pseudanabaena yagii Strain GIHE-NHR1 Isolated from North Han River in South Korea.</title>
        <authorList>
            <person name="Jeong J."/>
        </authorList>
    </citation>
    <scope>NUCLEOTIDE SEQUENCE [LARGE SCALE GENOMIC DNA]</scope>
    <source>
        <strain evidence="3 4">GIHE-NHR1</strain>
    </source>
</reference>